<feature type="compositionally biased region" description="Gly residues" evidence="1">
    <location>
        <begin position="118"/>
        <end position="154"/>
    </location>
</feature>
<feature type="region of interest" description="Disordered" evidence="1">
    <location>
        <begin position="66"/>
        <end position="88"/>
    </location>
</feature>
<feature type="chain" id="PRO_5043921989" evidence="2">
    <location>
        <begin position="23"/>
        <end position="289"/>
    </location>
</feature>
<reference evidence="3 4" key="1">
    <citation type="journal article" date="2022" name="Nat. Ecol. Evol.">
        <title>A masculinizing supergene underlies an exaggerated male reproductive morph in a spider.</title>
        <authorList>
            <person name="Hendrickx F."/>
            <person name="De Corte Z."/>
            <person name="Sonet G."/>
            <person name="Van Belleghem S.M."/>
            <person name="Kostlbacher S."/>
            <person name="Vangestel C."/>
        </authorList>
    </citation>
    <scope>NUCLEOTIDE SEQUENCE [LARGE SCALE GENOMIC DNA]</scope>
    <source>
        <strain evidence="3">W744_W776</strain>
    </source>
</reference>
<accession>A0AAV6VFL7</accession>
<name>A0AAV6VFL7_9ARAC</name>
<evidence type="ECO:0000256" key="1">
    <source>
        <dbReference type="SAM" id="MobiDB-lite"/>
    </source>
</evidence>
<proteinExistence type="predicted"/>
<evidence type="ECO:0000313" key="4">
    <source>
        <dbReference type="Proteomes" id="UP000827092"/>
    </source>
</evidence>
<sequence>MSPALYALCLICLSIAAPAAEARHHHNNNRLMELLTAGIVAKVLQKQEGGDDHHEYYPVPIHVPVHHHGHHGHHDHHHHSASTPHHHHVTEKIIPIPIPHHTTRIIHINADKLPQRGGSSGGGGGDSFDLGGANGGGSSYQDGGGSSYQDGGGTSYHNNHDQDEDPPRHHSGSNSIQQIFFHDSGVYSPQPPKPRYPPAPAGYGMGYNMPYMRPGIVPSATHPAYIMMRARYPYAAVRPRYPAVPGSPYSVPPMYPMPYRRVPMAASHLNPMVLRRPSYPSPMMPIMWK</sequence>
<keyword evidence="4" id="KW-1185">Reference proteome</keyword>
<protein>
    <submittedName>
        <fullName evidence="3">Uncharacterized protein</fullName>
    </submittedName>
</protein>
<evidence type="ECO:0000256" key="2">
    <source>
        <dbReference type="SAM" id="SignalP"/>
    </source>
</evidence>
<gene>
    <name evidence="3" type="ORF">JTE90_017240</name>
</gene>
<comment type="caution">
    <text evidence="3">The sequence shown here is derived from an EMBL/GenBank/DDBJ whole genome shotgun (WGS) entry which is preliminary data.</text>
</comment>
<keyword evidence="2" id="KW-0732">Signal</keyword>
<dbReference type="EMBL" id="JAFNEN010000098">
    <property type="protein sequence ID" value="KAG8194799.1"/>
    <property type="molecule type" value="Genomic_DNA"/>
</dbReference>
<dbReference type="Proteomes" id="UP000827092">
    <property type="component" value="Unassembled WGS sequence"/>
</dbReference>
<evidence type="ECO:0000313" key="3">
    <source>
        <dbReference type="EMBL" id="KAG8194799.1"/>
    </source>
</evidence>
<feature type="region of interest" description="Disordered" evidence="1">
    <location>
        <begin position="112"/>
        <end position="174"/>
    </location>
</feature>
<feature type="signal peptide" evidence="2">
    <location>
        <begin position="1"/>
        <end position="22"/>
    </location>
</feature>
<organism evidence="3 4">
    <name type="scientific">Oedothorax gibbosus</name>
    <dbReference type="NCBI Taxonomy" id="931172"/>
    <lineage>
        <taxon>Eukaryota</taxon>
        <taxon>Metazoa</taxon>
        <taxon>Ecdysozoa</taxon>
        <taxon>Arthropoda</taxon>
        <taxon>Chelicerata</taxon>
        <taxon>Arachnida</taxon>
        <taxon>Araneae</taxon>
        <taxon>Araneomorphae</taxon>
        <taxon>Entelegynae</taxon>
        <taxon>Araneoidea</taxon>
        <taxon>Linyphiidae</taxon>
        <taxon>Erigoninae</taxon>
        <taxon>Oedothorax</taxon>
    </lineage>
</organism>
<dbReference type="AlphaFoldDB" id="A0AAV6VFL7"/>
<feature type="compositionally biased region" description="Basic and acidic residues" evidence="1">
    <location>
        <begin position="158"/>
        <end position="168"/>
    </location>
</feature>